<dbReference type="GO" id="GO:0016020">
    <property type="term" value="C:membrane"/>
    <property type="evidence" value="ECO:0007669"/>
    <property type="project" value="InterPro"/>
</dbReference>
<dbReference type="InterPro" id="IPR000620">
    <property type="entry name" value="EamA_dom"/>
</dbReference>
<dbReference type="Pfam" id="PF00892">
    <property type="entry name" value="EamA"/>
    <property type="match status" value="1"/>
</dbReference>
<evidence type="ECO:0000313" key="4">
    <source>
        <dbReference type="Proteomes" id="UP000589520"/>
    </source>
</evidence>
<keyword evidence="1" id="KW-1133">Transmembrane helix</keyword>
<feature type="domain" description="EamA" evidence="2">
    <location>
        <begin position="156"/>
        <end position="290"/>
    </location>
</feature>
<feature type="transmembrane region" description="Helical" evidence="1">
    <location>
        <begin position="96"/>
        <end position="116"/>
    </location>
</feature>
<dbReference type="RefSeq" id="WP_179489323.1">
    <property type="nucleotide sequence ID" value="NZ_JACCCW010000001.1"/>
</dbReference>
<dbReference type="InterPro" id="IPR037185">
    <property type="entry name" value="EmrE-like"/>
</dbReference>
<gene>
    <name evidence="3" type="ORF">HDF17_001520</name>
</gene>
<dbReference type="SUPFAM" id="SSF103481">
    <property type="entry name" value="Multidrug resistance efflux transporter EmrE"/>
    <property type="match status" value="1"/>
</dbReference>
<feature type="transmembrane region" description="Helical" evidence="1">
    <location>
        <begin position="245"/>
        <end position="267"/>
    </location>
</feature>
<feature type="transmembrane region" description="Helical" evidence="1">
    <location>
        <begin position="6"/>
        <end position="24"/>
    </location>
</feature>
<proteinExistence type="predicted"/>
<sequence>MQGNILLALAAALMWGGGDFSGGMGVKTVGGSVGGALRIVLMSHLTSFSILLTIALVHGTPFPHGAVLAWGLGSGVIAGLSLTAFYIALSRGAMGASAAVSGLLAAAIPAAVSIIVDGSPGLVKLAGFIVAGAAIWMIAAGPDKPGAGKATGRGTMLLASLAGAGFGIYFVGLKMAGSSGPVWTMAMCRMGSLSICSLMLMGLLLKGGTDKVQVTWTAVRWVLLTALMDTSGNLLFVAATQAGRLDVAAVLASLYPATTILLAAWTLHERPTRRQGLGMLVAAAAVVMITL</sequence>
<reference evidence="3 4" key="1">
    <citation type="submission" date="2020-07" db="EMBL/GenBank/DDBJ databases">
        <title>Genomic Encyclopedia of Type Strains, Phase IV (KMG-V): Genome sequencing to study the core and pangenomes of soil and plant-associated prokaryotes.</title>
        <authorList>
            <person name="Whitman W."/>
        </authorList>
    </citation>
    <scope>NUCLEOTIDE SEQUENCE [LARGE SCALE GENOMIC DNA]</scope>
    <source>
        <strain evidence="3 4">X4EP2</strain>
    </source>
</reference>
<keyword evidence="1" id="KW-0472">Membrane</keyword>
<keyword evidence="1" id="KW-0812">Transmembrane</keyword>
<evidence type="ECO:0000256" key="1">
    <source>
        <dbReference type="SAM" id="Phobius"/>
    </source>
</evidence>
<feature type="transmembrane region" description="Helical" evidence="1">
    <location>
        <begin position="154"/>
        <end position="176"/>
    </location>
</feature>
<evidence type="ECO:0000313" key="3">
    <source>
        <dbReference type="EMBL" id="NYF79233.1"/>
    </source>
</evidence>
<feature type="transmembrane region" description="Helical" evidence="1">
    <location>
        <begin position="122"/>
        <end position="142"/>
    </location>
</feature>
<comment type="caution">
    <text evidence="3">The sequence shown here is derived from an EMBL/GenBank/DDBJ whole genome shotgun (WGS) entry which is preliminary data.</text>
</comment>
<organism evidence="3 4">
    <name type="scientific">Granulicella arctica</name>
    <dbReference type="NCBI Taxonomy" id="940613"/>
    <lineage>
        <taxon>Bacteria</taxon>
        <taxon>Pseudomonadati</taxon>
        <taxon>Acidobacteriota</taxon>
        <taxon>Terriglobia</taxon>
        <taxon>Terriglobales</taxon>
        <taxon>Acidobacteriaceae</taxon>
        <taxon>Granulicella</taxon>
    </lineage>
</organism>
<dbReference type="AlphaFoldDB" id="A0A7Y9PHH8"/>
<feature type="transmembrane region" description="Helical" evidence="1">
    <location>
        <begin position="182"/>
        <end position="205"/>
    </location>
</feature>
<feature type="transmembrane region" description="Helical" evidence="1">
    <location>
        <begin position="217"/>
        <end position="239"/>
    </location>
</feature>
<protein>
    <submittedName>
        <fullName evidence="3">Drug/metabolite transporter (DMT)-like permease</fullName>
    </submittedName>
</protein>
<keyword evidence="4" id="KW-1185">Reference proteome</keyword>
<feature type="transmembrane region" description="Helical" evidence="1">
    <location>
        <begin position="68"/>
        <end position="89"/>
    </location>
</feature>
<feature type="transmembrane region" description="Helical" evidence="1">
    <location>
        <begin position="36"/>
        <end position="56"/>
    </location>
</feature>
<evidence type="ECO:0000259" key="2">
    <source>
        <dbReference type="Pfam" id="PF00892"/>
    </source>
</evidence>
<accession>A0A7Y9PHH8</accession>
<dbReference type="EMBL" id="JACCCW010000001">
    <property type="protein sequence ID" value="NYF79233.1"/>
    <property type="molecule type" value="Genomic_DNA"/>
</dbReference>
<dbReference type="Gene3D" id="1.10.3730.20">
    <property type="match status" value="1"/>
</dbReference>
<dbReference type="Proteomes" id="UP000589520">
    <property type="component" value="Unassembled WGS sequence"/>
</dbReference>
<name>A0A7Y9PHH8_9BACT</name>